<dbReference type="AlphaFoldDB" id="A0A2M9A8M3"/>
<feature type="region of interest" description="Disordered" evidence="1">
    <location>
        <begin position="24"/>
        <end position="86"/>
    </location>
</feature>
<feature type="chain" id="PRO_5014863927" evidence="2">
    <location>
        <begin position="22"/>
        <end position="506"/>
    </location>
</feature>
<protein>
    <submittedName>
        <fullName evidence="3">Uncharacterized protein DUF4353</fullName>
    </submittedName>
</protein>
<keyword evidence="2" id="KW-0732">Signal</keyword>
<dbReference type="RefSeq" id="WP_100425863.1">
    <property type="nucleotide sequence ID" value="NZ_PGEX01000001.1"/>
</dbReference>
<dbReference type="EMBL" id="PGEX01000001">
    <property type="protein sequence ID" value="PJJ41963.1"/>
    <property type="molecule type" value="Genomic_DNA"/>
</dbReference>
<dbReference type="PROSITE" id="PS51257">
    <property type="entry name" value="PROKAR_LIPOPROTEIN"/>
    <property type="match status" value="1"/>
</dbReference>
<gene>
    <name evidence="3" type="ORF">BGX16_1976</name>
</gene>
<evidence type="ECO:0000313" key="4">
    <source>
        <dbReference type="Proteomes" id="UP000231134"/>
    </source>
</evidence>
<evidence type="ECO:0000256" key="1">
    <source>
        <dbReference type="SAM" id="MobiDB-lite"/>
    </source>
</evidence>
<organism evidence="3 4">
    <name type="scientific">Hallerella succinigenes</name>
    <dbReference type="NCBI Taxonomy" id="1896222"/>
    <lineage>
        <taxon>Bacteria</taxon>
        <taxon>Pseudomonadati</taxon>
        <taxon>Fibrobacterota</taxon>
        <taxon>Fibrobacteria</taxon>
        <taxon>Fibrobacterales</taxon>
        <taxon>Fibrobacteraceae</taxon>
        <taxon>Hallerella</taxon>
    </lineage>
</organism>
<proteinExistence type="predicted"/>
<accession>A0A2M9A8M3</accession>
<dbReference type="InterPro" id="IPR025584">
    <property type="entry name" value="Cthe_2159"/>
</dbReference>
<evidence type="ECO:0000256" key="2">
    <source>
        <dbReference type="SAM" id="SignalP"/>
    </source>
</evidence>
<dbReference type="Proteomes" id="UP000231134">
    <property type="component" value="Unassembled WGS sequence"/>
</dbReference>
<feature type="signal peptide" evidence="2">
    <location>
        <begin position="1"/>
        <end position="21"/>
    </location>
</feature>
<dbReference type="OrthoDB" id="9812829at2"/>
<reference evidence="3 4" key="1">
    <citation type="submission" date="2017-11" db="EMBL/GenBank/DDBJ databases">
        <title>Animal gut microbial communities from fecal samples from Wisconsin, USA.</title>
        <authorList>
            <person name="Neumann A."/>
        </authorList>
    </citation>
    <scope>NUCLEOTIDE SEQUENCE [LARGE SCALE GENOMIC DNA]</scope>
    <source>
        <strain evidence="3 4">UWS3</strain>
    </source>
</reference>
<comment type="caution">
    <text evidence="3">The sequence shown here is derived from an EMBL/GenBank/DDBJ whole genome shotgun (WGS) entry which is preliminary data.</text>
</comment>
<sequence length="506" mass="51987">MNQKMSSLKWICAASAFAFLAACSSSDSGSNANSEESSSSTESSVDVSSADNAAESSSADGATSSAALTSSTSSASDSDASTATDTDTLSTSTWLAWDTPTSPTAASYSAPDSAVIVTLAESGFTVTNAGTKSVSVVDNKLVVGSAGLYVFSGTMSDGQILVTVDENSTVEFVFNGVMLGNSENAPVFLVSGDKLKIELAEGSTNILSDARNYRYMAVGTYTEADSVPKACLYGREDLTLKGNGTLYVTGNYNNGIHTKADLIINDSPTIYVNTVNNAIKGNRSVRINEGGSYYLRTGDGSGISSDKETDSTKGRVCIKAGTYTMDVGNNGIKAFYMDSIAGGSYTIHSADDAVQGSTVMIFDGTFHVESGDEGFNAKSAMYLRGGSATVTKSSKPFISTSEMVVSGGSWFGLGGGYMKTMIPSEATAYTVAAQLPADITSGATVTIENASGTTVYSATAGKNISSIYASSADFAAGTYTVYADGAAVCSFTFTADSYVASTCTAD</sequence>
<dbReference type="Pfam" id="PF14262">
    <property type="entry name" value="Cthe_2159"/>
    <property type="match status" value="1"/>
</dbReference>
<evidence type="ECO:0000313" key="3">
    <source>
        <dbReference type="EMBL" id="PJJ41963.1"/>
    </source>
</evidence>
<name>A0A2M9A8M3_9BACT</name>
<keyword evidence="4" id="KW-1185">Reference proteome</keyword>